<evidence type="ECO:0000313" key="3">
    <source>
        <dbReference type="EMBL" id="SSX21160.1"/>
    </source>
</evidence>
<reference evidence="3" key="1">
    <citation type="submission" date="2018-07" db="EMBL/GenBank/DDBJ databases">
        <authorList>
            <person name="Quirk P.G."/>
            <person name="Krulwich T.A."/>
        </authorList>
    </citation>
    <scope>NUCLEOTIDE SEQUENCE</scope>
</reference>
<protein>
    <submittedName>
        <fullName evidence="3">CSON004019 protein</fullName>
    </submittedName>
</protein>
<dbReference type="PANTHER" id="PTHR14894:SF0">
    <property type="entry name" value="CDK5 REGULATORY SUBUNIT-ASSOCIATED PROTEIN 3"/>
    <property type="match status" value="1"/>
</dbReference>
<comment type="similarity">
    <text evidence="1">Belongs to the CDK5RAP3 family.</text>
</comment>
<proteinExistence type="inferred from homology"/>
<name>A0A336LTA9_CULSO</name>
<dbReference type="InterPro" id="IPR008491">
    <property type="entry name" value="CDK5RAP3"/>
</dbReference>
<evidence type="ECO:0000256" key="2">
    <source>
        <dbReference type="SAM" id="Coils"/>
    </source>
</evidence>
<dbReference type="GO" id="GO:0012505">
    <property type="term" value="C:endomembrane system"/>
    <property type="evidence" value="ECO:0007669"/>
    <property type="project" value="TreeGrafter"/>
</dbReference>
<dbReference type="GO" id="GO:0007346">
    <property type="term" value="P:regulation of mitotic cell cycle"/>
    <property type="evidence" value="ECO:0007669"/>
    <property type="project" value="TreeGrafter"/>
</dbReference>
<dbReference type="OMA" id="CRLYEKN"/>
<dbReference type="VEuPathDB" id="VectorBase:CSON004019"/>
<sequence>MNEQDIPIVVSSEKISEFLLTRRIVNKNWPDSIKNIRGNISNAVQDMPEHPDLIKLLSGAHINYFHCLQILEILKKTEADTKNVFGRYSSQRYTNWQEIIKAYERDSVYIAEAAQIFSRNVQFEIPGTKKQIARLEQSKEECEKKCHDLEKSKNTIRNEYQVLCDQFGIKGDDIKKELVKGLERLPAAFDKIAKEVPGLLKAVNLYSSFSNNKDVLPLIRHIASAGNTTVYQYVYGEAPLSIEEPPLNIDTNNDEEVLQVSGDIDFGAVDFGDVNLETGDIDWGNFEEPNIEEVQVVAGGIDFGDSLEESGIVVESTGCSGGVAKGNEAYTLLDSPKYREQFIDEVYELEAFLKLRLYELSADKHQFCSIGSVENFTDHDAKSVLNMLSNVNVTLTSVTDETLYHLHQIKHSPNYVNILTAKLKQRLSAIDKIDRTREELKQKAVNYQEEATQLRPQLVRLVEQTKVLQKQIEADISKRYKNRVVNLTGANYAI</sequence>
<dbReference type="Pfam" id="PF05600">
    <property type="entry name" value="CDK5RAP3"/>
    <property type="match status" value="1"/>
</dbReference>
<gene>
    <name evidence="3" type="primary">CSON004019</name>
</gene>
<evidence type="ECO:0000256" key="1">
    <source>
        <dbReference type="ARBA" id="ARBA00007478"/>
    </source>
</evidence>
<dbReference type="PANTHER" id="PTHR14894">
    <property type="entry name" value="CDK5 REGULATORY SUBUNIT-ASSOCIATED PROTEIN 3"/>
    <property type="match status" value="1"/>
</dbReference>
<accession>A0A336LTA9</accession>
<dbReference type="AlphaFoldDB" id="A0A336LTA9"/>
<organism evidence="3">
    <name type="scientific">Culicoides sonorensis</name>
    <name type="common">Biting midge</name>
    <dbReference type="NCBI Taxonomy" id="179676"/>
    <lineage>
        <taxon>Eukaryota</taxon>
        <taxon>Metazoa</taxon>
        <taxon>Ecdysozoa</taxon>
        <taxon>Arthropoda</taxon>
        <taxon>Hexapoda</taxon>
        <taxon>Insecta</taxon>
        <taxon>Pterygota</taxon>
        <taxon>Neoptera</taxon>
        <taxon>Endopterygota</taxon>
        <taxon>Diptera</taxon>
        <taxon>Nematocera</taxon>
        <taxon>Chironomoidea</taxon>
        <taxon>Ceratopogonidae</taxon>
        <taxon>Ceratopogoninae</taxon>
        <taxon>Culicoides</taxon>
        <taxon>Monoculicoides</taxon>
    </lineage>
</organism>
<dbReference type="EMBL" id="UFQT01000176">
    <property type="protein sequence ID" value="SSX21160.1"/>
    <property type="molecule type" value="Genomic_DNA"/>
</dbReference>
<feature type="coiled-coil region" evidence="2">
    <location>
        <begin position="125"/>
        <end position="159"/>
    </location>
</feature>
<keyword evidence="2" id="KW-0175">Coiled coil</keyword>